<proteinExistence type="predicted"/>
<comment type="caution">
    <text evidence="3">The sequence shown here is derived from an EMBL/GenBank/DDBJ whole genome shotgun (WGS) entry which is preliminary data.</text>
</comment>
<dbReference type="Gene3D" id="3.40.50.300">
    <property type="entry name" value="P-loop containing nucleotide triphosphate hydrolases"/>
    <property type="match status" value="1"/>
</dbReference>
<dbReference type="AlphaFoldDB" id="A0A533I2A6"/>
<sequence>MAPSPSGRSNRLTWNILSMFRGAKIINIERNDAVDQAVSMSIAKQTKSWSSEQGTATDPEYDYSDRACPALKTTLRDGSLGRR</sequence>
<accession>A0A533I2A6</accession>
<reference evidence="3 4" key="1">
    <citation type="journal article" date="2017" name="Nat. Commun.">
        <title>In situ click chemistry generation of cyclooxygenase-2 inhibitors.</title>
        <authorList>
            <person name="Bhardwaj A."/>
            <person name="Kaur J."/>
            <person name="Wuest M."/>
            <person name="Wuest F."/>
        </authorList>
    </citation>
    <scope>NUCLEOTIDE SEQUENCE [LARGE SCALE GENOMIC DNA]</scope>
    <source>
        <strain evidence="3">S2_012_000_R3_94</strain>
    </source>
</reference>
<organism evidence="3 4">
    <name type="scientific">Paracoccus denitrificans</name>
    <dbReference type="NCBI Taxonomy" id="266"/>
    <lineage>
        <taxon>Bacteria</taxon>
        <taxon>Pseudomonadati</taxon>
        <taxon>Pseudomonadota</taxon>
        <taxon>Alphaproteobacteria</taxon>
        <taxon>Rhodobacterales</taxon>
        <taxon>Paracoccaceae</taxon>
        <taxon>Paracoccus</taxon>
    </lineage>
</organism>
<dbReference type="Proteomes" id="UP000315344">
    <property type="component" value="Unassembled WGS sequence"/>
</dbReference>
<gene>
    <name evidence="3" type="ORF">DI616_12910</name>
</gene>
<dbReference type="InterPro" id="IPR024628">
    <property type="entry name" value="Sulfotransferase_Stf0_dom"/>
</dbReference>
<feature type="domain" description="Sulphotransferase Stf0" evidence="2">
    <location>
        <begin position="16"/>
        <end position="53"/>
    </location>
</feature>
<feature type="region of interest" description="Disordered" evidence="1">
    <location>
        <begin position="44"/>
        <end position="63"/>
    </location>
</feature>
<evidence type="ECO:0000259" key="2">
    <source>
        <dbReference type="Pfam" id="PF09037"/>
    </source>
</evidence>
<dbReference type="InterPro" id="IPR027417">
    <property type="entry name" value="P-loop_NTPase"/>
</dbReference>
<protein>
    <recommendedName>
        <fullName evidence="2">Sulphotransferase Stf0 domain-containing protein</fullName>
    </recommendedName>
</protein>
<evidence type="ECO:0000313" key="4">
    <source>
        <dbReference type="Proteomes" id="UP000315344"/>
    </source>
</evidence>
<feature type="compositionally biased region" description="Polar residues" evidence="1">
    <location>
        <begin position="44"/>
        <end position="56"/>
    </location>
</feature>
<evidence type="ECO:0000313" key="3">
    <source>
        <dbReference type="EMBL" id="TKW65776.1"/>
    </source>
</evidence>
<evidence type="ECO:0000256" key="1">
    <source>
        <dbReference type="SAM" id="MobiDB-lite"/>
    </source>
</evidence>
<dbReference type="Pfam" id="PF09037">
    <property type="entry name" value="Sulphotransf"/>
    <property type="match status" value="1"/>
</dbReference>
<dbReference type="EMBL" id="VAFL01000010">
    <property type="protein sequence ID" value="TKW65776.1"/>
    <property type="molecule type" value="Genomic_DNA"/>
</dbReference>
<name>A0A533I2A6_PARDE</name>